<dbReference type="PANTHER" id="PTHR33048:SF47">
    <property type="entry name" value="INTEGRAL MEMBRANE PROTEIN-RELATED"/>
    <property type="match status" value="1"/>
</dbReference>
<name>A0AAD4PUK6_9EURO</name>
<dbReference type="GO" id="GO:0016020">
    <property type="term" value="C:membrane"/>
    <property type="evidence" value="ECO:0007669"/>
    <property type="project" value="UniProtKB-SubCell"/>
</dbReference>
<evidence type="ECO:0000256" key="6">
    <source>
        <dbReference type="SAM" id="Phobius"/>
    </source>
</evidence>
<dbReference type="Proteomes" id="UP001201262">
    <property type="component" value="Unassembled WGS sequence"/>
</dbReference>
<feature type="transmembrane region" description="Helical" evidence="6">
    <location>
        <begin position="248"/>
        <end position="270"/>
    </location>
</feature>
<comment type="similarity">
    <text evidence="5">Belongs to the SAT4 family.</text>
</comment>
<evidence type="ECO:0000256" key="1">
    <source>
        <dbReference type="ARBA" id="ARBA00004141"/>
    </source>
</evidence>
<keyword evidence="2 6" id="KW-0812">Transmembrane</keyword>
<feature type="transmembrane region" description="Helical" evidence="6">
    <location>
        <begin position="209"/>
        <end position="228"/>
    </location>
</feature>
<dbReference type="PANTHER" id="PTHR33048">
    <property type="entry name" value="PTH11-LIKE INTEGRAL MEMBRANE PROTEIN (AFU_ORTHOLOGUE AFUA_5G11245)"/>
    <property type="match status" value="1"/>
</dbReference>
<dbReference type="RefSeq" id="XP_046065829.1">
    <property type="nucleotide sequence ID" value="XM_046219207.1"/>
</dbReference>
<accession>A0AAD4PUK6</accession>
<dbReference type="GeneID" id="70249494"/>
<sequence>MTNRETQAPIVLGVTCTFWSLAVIIVVLRVFARTRVLKALGPDDWWMLAAIHVSLIPRLLQKQISLSYCIGCMHGLGKHMKTVGEYDMAIFLKLSYIVPVQYPFALGFVKMSVVSFYLRVFPQKIFRHICYVVMGIVAAATLSIAFAQAFACRPISDAWKGAPTGYCVNREALQIAGSVINLATDLIVLMLPLKYLYAMALDKARRYGIIALFSLGSITCIASAYRLSTIPGFYAGGDQTWDASGLCIWSGIEINLSIITASIPAIKTLISNCMKKSSKIGSSRSYGAYVTSSSSKRPLGREEDGWELFERVDAVHVKRDIHVQTEMKV</sequence>
<organism evidence="8 9">
    <name type="scientific">Talaromyces proteolyticus</name>
    <dbReference type="NCBI Taxonomy" id="1131652"/>
    <lineage>
        <taxon>Eukaryota</taxon>
        <taxon>Fungi</taxon>
        <taxon>Dikarya</taxon>
        <taxon>Ascomycota</taxon>
        <taxon>Pezizomycotina</taxon>
        <taxon>Eurotiomycetes</taxon>
        <taxon>Eurotiomycetidae</taxon>
        <taxon>Eurotiales</taxon>
        <taxon>Trichocomaceae</taxon>
        <taxon>Talaromyces</taxon>
        <taxon>Talaromyces sect. Bacilispori</taxon>
    </lineage>
</organism>
<evidence type="ECO:0000256" key="2">
    <source>
        <dbReference type="ARBA" id="ARBA00022692"/>
    </source>
</evidence>
<feature type="domain" description="Rhodopsin" evidence="7">
    <location>
        <begin position="28"/>
        <end position="271"/>
    </location>
</feature>
<feature type="transmembrane region" description="Helical" evidence="6">
    <location>
        <begin position="130"/>
        <end position="151"/>
    </location>
</feature>
<protein>
    <recommendedName>
        <fullName evidence="7">Rhodopsin domain-containing protein</fullName>
    </recommendedName>
</protein>
<feature type="transmembrane region" description="Helical" evidence="6">
    <location>
        <begin position="12"/>
        <end position="32"/>
    </location>
</feature>
<evidence type="ECO:0000313" key="9">
    <source>
        <dbReference type="Proteomes" id="UP001201262"/>
    </source>
</evidence>
<evidence type="ECO:0000256" key="3">
    <source>
        <dbReference type="ARBA" id="ARBA00022989"/>
    </source>
</evidence>
<dbReference type="InterPro" id="IPR052337">
    <property type="entry name" value="SAT4-like"/>
</dbReference>
<evidence type="ECO:0000259" key="7">
    <source>
        <dbReference type="Pfam" id="PF20684"/>
    </source>
</evidence>
<keyword evidence="9" id="KW-1185">Reference proteome</keyword>
<proteinExistence type="inferred from homology"/>
<keyword evidence="4 6" id="KW-0472">Membrane</keyword>
<evidence type="ECO:0000256" key="4">
    <source>
        <dbReference type="ARBA" id="ARBA00023136"/>
    </source>
</evidence>
<dbReference type="InterPro" id="IPR049326">
    <property type="entry name" value="Rhodopsin_dom_fungi"/>
</dbReference>
<comment type="caution">
    <text evidence="8">The sequence shown here is derived from an EMBL/GenBank/DDBJ whole genome shotgun (WGS) entry which is preliminary data.</text>
</comment>
<comment type="subcellular location">
    <subcellularLocation>
        <location evidence="1">Membrane</location>
        <topology evidence="1">Multi-pass membrane protein</topology>
    </subcellularLocation>
</comment>
<evidence type="ECO:0000313" key="8">
    <source>
        <dbReference type="EMBL" id="KAH8689475.1"/>
    </source>
</evidence>
<gene>
    <name evidence="8" type="ORF">BGW36DRAFT_412263</name>
</gene>
<dbReference type="AlphaFoldDB" id="A0AAD4PUK6"/>
<dbReference type="Pfam" id="PF20684">
    <property type="entry name" value="Fung_rhodopsin"/>
    <property type="match status" value="1"/>
</dbReference>
<dbReference type="EMBL" id="JAJTJA010000015">
    <property type="protein sequence ID" value="KAH8689475.1"/>
    <property type="molecule type" value="Genomic_DNA"/>
</dbReference>
<keyword evidence="3 6" id="KW-1133">Transmembrane helix</keyword>
<evidence type="ECO:0000256" key="5">
    <source>
        <dbReference type="ARBA" id="ARBA00038359"/>
    </source>
</evidence>
<feature type="transmembrane region" description="Helical" evidence="6">
    <location>
        <begin position="175"/>
        <end position="197"/>
    </location>
</feature>
<reference evidence="8" key="1">
    <citation type="submission" date="2021-12" db="EMBL/GenBank/DDBJ databases">
        <title>Convergent genome expansion in fungi linked to evolution of root-endophyte symbiosis.</title>
        <authorList>
            <consortium name="DOE Joint Genome Institute"/>
            <person name="Ke Y.-H."/>
            <person name="Bonito G."/>
            <person name="Liao H.-L."/>
            <person name="Looney B."/>
            <person name="Rojas-Flechas A."/>
            <person name="Nash J."/>
            <person name="Hameed K."/>
            <person name="Schadt C."/>
            <person name="Martin F."/>
            <person name="Crous P.W."/>
            <person name="Miettinen O."/>
            <person name="Magnuson J.K."/>
            <person name="Labbe J."/>
            <person name="Jacobson D."/>
            <person name="Doktycz M.J."/>
            <person name="Veneault-Fourrey C."/>
            <person name="Kuo A."/>
            <person name="Mondo S."/>
            <person name="Calhoun S."/>
            <person name="Riley R."/>
            <person name="Ohm R."/>
            <person name="LaButti K."/>
            <person name="Andreopoulos B."/>
            <person name="Pangilinan J."/>
            <person name="Nolan M."/>
            <person name="Tritt A."/>
            <person name="Clum A."/>
            <person name="Lipzen A."/>
            <person name="Daum C."/>
            <person name="Barry K."/>
            <person name="Grigoriev I.V."/>
            <person name="Vilgalys R."/>
        </authorList>
    </citation>
    <scope>NUCLEOTIDE SEQUENCE</scope>
    <source>
        <strain evidence="8">PMI_201</strain>
    </source>
</reference>